<comment type="caution">
    <text evidence="1">The sequence shown here is derived from an EMBL/GenBank/DDBJ whole genome shotgun (WGS) entry which is preliminary data.</text>
</comment>
<reference evidence="1 2" key="1">
    <citation type="submission" date="2021-04" db="EMBL/GenBank/DDBJ databases">
        <authorList>
            <person name="Pira H."/>
            <person name="Risdian C."/>
            <person name="Wink J."/>
        </authorList>
    </citation>
    <scope>NUCLEOTIDE SEQUENCE [LARGE SCALE GENOMIC DNA]</scope>
    <source>
        <strain evidence="1 2">WHA3</strain>
    </source>
</reference>
<gene>
    <name evidence="1" type="ORF">KCG44_06895</name>
</gene>
<evidence type="ECO:0000313" key="2">
    <source>
        <dbReference type="Proteomes" id="UP000722336"/>
    </source>
</evidence>
<sequence>MSAFFLRDIAGPRISPVVLASPHSGTEYPDEFLRDAMPGRHALMRAEDRLVDRLVMPVAEAHDLPLLSARWGRTYIDLNRAPEELDSAILDGAPRALRSDRVRAGLGVLPRIATPGVPIYRRPLPLSEAHRRIAEVHEPYHRQLGALLARARAANGFAILIDCHSMPPLPRRAGRRGAEAVLGDRHGDSCDRRFSKSMETALSRHFRTARNTPYAGGYATAYFGEPNMAAHALQIEIDRSLYLDMTSLMPGPGFARVSAALGEGISLFLEDLHRAGDHRLAAE</sequence>
<organism evidence="1 2">
    <name type="scientific">Pacificimonas pallii</name>
    <dbReference type="NCBI Taxonomy" id="2827236"/>
    <lineage>
        <taxon>Bacteria</taxon>
        <taxon>Pseudomonadati</taxon>
        <taxon>Pseudomonadota</taxon>
        <taxon>Alphaproteobacteria</taxon>
        <taxon>Sphingomonadales</taxon>
        <taxon>Sphingosinicellaceae</taxon>
        <taxon>Pacificimonas</taxon>
    </lineage>
</organism>
<dbReference type="Pfam" id="PF05013">
    <property type="entry name" value="FGase"/>
    <property type="match status" value="1"/>
</dbReference>
<dbReference type="Proteomes" id="UP000722336">
    <property type="component" value="Unassembled WGS sequence"/>
</dbReference>
<dbReference type="RefSeq" id="WP_218445155.1">
    <property type="nucleotide sequence ID" value="NZ_JAGSPA010000002.1"/>
</dbReference>
<dbReference type="EMBL" id="JAGSPA010000002">
    <property type="protein sequence ID" value="MBV7256511.1"/>
    <property type="molecule type" value="Genomic_DNA"/>
</dbReference>
<dbReference type="InterPro" id="IPR007709">
    <property type="entry name" value="N-FG_amidohydro"/>
</dbReference>
<accession>A0ABS6SEZ4</accession>
<name>A0ABS6SEZ4_9SPHN</name>
<keyword evidence="2" id="KW-1185">Reference proteome</keyword>
<proteinExistence type="predicted"/>
<evidence type="ECO:0000313" key="1">
    <source>
        <dbReference type="EMBL" id="MBV7256511.1"/>
    </source>
</evidence>
<protein>
    <submittedName>
        <fullName evidence="1">N-formylglutamate amidohydrolase</fullName>
    </submittedName>
</protein>